<feature type="compositionally biased region" description="Basic and acidic residues" evidence="6">
    <location>
        <begin position="260"/>
        <end position="273"/>
    </location>
</feature>
<evidence type="ECO:0000256" key="5">
    <source>
        <dbReference type="ARBA" id="ARBA00034031"/>
    </source>
</evidence>
<organism evidence="9 10">
    <name type="scientific">Magnusiomyces paraingens</name>
    <dbReference type="NCBI Taxonomy" id="2606893"/>
    <lineage>
        <taxon>Eukaryota</taxon>
        <taxon>Fungi</taxon>
        <taxon>Dikarya</taxon>
        <taxon>Ascomycota</taxon>
        <taxon>Saccharomycotina</taxon>
        <taxon>Dipodascomycetes</taxon>
        <taxon>Dipodascales</taxon>
        <taxon>Dipodascaceae</taxon>
        <taxon>Magnusiomyces</taxon>
    </lineage>
</organism>
<dbReference type="GO" id="GO:0000213">
    <property type="term" value="F:tRNA-intron lyase activity"/>
    <property type="evidence" value="ECO:0007669"/>
    <property type="project" value="UniProtKB-EC"/>
</dbReference>
<evidence type="ECO:0000256" key="1">
    <source>
        <dbReference type="ARBA" id="ARBA00008078"/>
    </source>
</evidence>
<dbReference type="InterPro" id="IPR036167">
    <property type="entry name" value="tRNA_intron_Endo_cat-like_sf"/>
</dbReference>
<dbReference type="InterPro" id="IPR059049">
    <property type="entry name" value="TSEN34_N"/>
</dbReference>
<accession>A0A5E8B8R7</accession>
<dbReference type="EC" id="4.6.1.16" evidence="2"/>
<dbReference type="Pfam" id="PF26577">
    <property type="entry name" value="TSEN34_N"/>
    <property type="match status" value="1"/>
</dbReference>
<dbReference type="EMBL" id="CABVLU010000001">
    <property type="protein sequence ID" value="VVT47225.1"/>
    <property type="molecule type" value="Genomic_DNA"/>
</dbReference>
<feature type="domain" description="tRNA intron endonuclease catalytic" evidence="7">
    <location>
        <begin position="333"/>
        <end position="396"/>
    </location>
</feature>
<feature type="compositionally biased region" description="Acidic residues" evidence="6">
    <location>
        <begin position="274"/>
        <end position="285"/>
    </location>
</feature>
<dbReference type="Proteomes" id="UP000398389">
    <property type="component" value="Unassembled WGS sequence"/>
</dbReference>
<dbReference type="InterPro" id="IPR011856">
    <property type="entry name" value="tRNA_endonuc-like_dom_sf"/>
</dbReference>
<feature type="domain" description="TSEN34 N-terminal" evidence="8">
    <location>
        <begin position="13"/>
        <end position="83"/>
    </location>
</feature>
<evidence type="ECO:0000256" key="6">
    <source>
        <dbReference type="SAM" id="MobiDB-lite"/>
    </source>
</evidence>
<evidence type="ECO:0000256" key="4">
    <source>
        <dbReference type="ARBA" id="ARBA00023239"/>
    </source>
</evidence>
<dbReference type="GO" id="GO:0005634">
    <property type="term" value="C:nucleus"/>
    <property type="evidence" value="ECO:0007669"/>
    <property type="project" value="UniProtKB-ARBA"/>
</dbReference>
<dbReference type="PANTHER" id="PTHR13070:SF0">
    <property type="entry name" value="TRNA-SPLICING ENDONUCLEASE SUBUNIT SEN34"/>
    <property type="match status" value="1"/>
</dbReference>
<dbReference type="PANTHER" id="PTHR13070">
    <property type="entry name" value="TRNA-SPLICING ENDONUCLEASE SUBUNIT SEN34-RELATED"/>
    <property type="match status" value="1"/>
</dbReference>
<dbReference type="Gene3D" id="3.40.1350.10">
    <property type="match status" value="1"/>
</dbReference>
<keyword evidence="4" id="KW-0456">Lyase</keyword>
<evidence type="ECO:0000313" key="9">
    <source>
        <dbReference type="EMBL" id="VVT47225.1"/>
    </source>
</evidence>
<dbReference type="GO" id="GO:0003676">
    <property type="term" value="F:nucleic acid binding"/>
    <property type="evidence" value="ECO:0007669"/>
    <property type="project" value="InterPro"/>
</dbReference>
<sequence>MKREIQKKNKDKIPIAVVNGRGLVFDVRDVARLRAQYHICGTLTGVLPQFPQQNVFMGLPLELMPEEVKYLVEEVDGAYLVDDGRVHDLALWTFDERDEQVLQEKENVLRREQVWAHTVQSIKNRREALRKRGITQNADESLVMYRDMALTAEEVKIVEKMEAAGEAAGASGVQFHAIATATNERPEQLPAYKMYRSMYGTRERYDRERAVRQAARKASREAAREAASIARDQDEKEEEGETEVKEVSETGVKGSSEGVNLKEENNNEDKDDGKDDSEDDSEDESLCGDVVKATMDSPHVMEPDPAAYAIYKYFQQQVPYGNSETPSPGESVGYYLSPGLRFGGQFVAYPGDPLRYHSHHIVTGVGYDEKFKIMDIIGGGRLGTAVKKTWFIGGLDECEPVVSDDDLKETELSTEDQTTTTMANKSRAPPPTFHGFSVEWAAFG</sequence>
<comment type="catalytic activity">
    <reaction evidence="5">
        <text>pretRNA = a 3'-half-tRNA molecule with a 5'-OH end + a 5'-half-tRNA molecule with a 2',3'-cyclic phosphate end + an intron with a 2',3'-cyclic phosphate and a 5'-hydroxyl terminus.</text>
        <dbReference type="EC" id="4.6.1.16"/>
    </reaction>
</comment>
<dbReference type="GeneID" id="43580426"/>
<feature type="region of interest" description="Disordered" evidence="6">
    <location>
        <begin position="210"/>
        <end position="285"/>
    </location>
</feature>
<dbReference type="SUPFAM" id="SSF53032">
    <property type="entry name" value="tRNA-intron endonuclease catalytic domain-like"/>
    <property type="match status" value="1"/>
</dbReference>
<reference evidence="9 10" key="1">
    <citation type="submission" date="2019-09" db="EMBL/GenBank/DDBJ databases">
        <authorList>
            <person name="Brejova B."/>
        </authorList>
    </citation>
    <scope>NUCLEOTIDE SEQUENCE [LARGE SCALE GENOMIC DNA]</scope>
</reference>
<dbReference type="OrthoDB" id="48041at2759"/>
<keyword evidence="10" id="KW-1185">Reference proteome</keyword>
<dbReference type="AlphaFoldDB" id="A0A5E8B8R7"/>
<keyword evidence="3" id="KW-0819">tRNA processing</keyword>
<evidence type="ECO:0000256" key="3">
    <source>
        <dbReference type="ARBA" id="ARBA00022694"/>
    </source>
</evidence>
<evidence type="ECO:0000259" key="7">
    <source>
        <dbReference type="Pfam" id="PF01974"/>
    </source>
</evidence>
<evidence type="ECO:0000259" key="8">
    <source>
        <dbReference type="Pfam" id="PF26577"/>
    </source>
</evidence>
<name>A0A5E8B8R7_9ASCO</name>
<dbReference type="InterPro" id="IPR006677">
    <property type="entry name" value="tRNA_intron_Endonuc_cat-like"/>
</dbReference>
<gene>
    <name evidence="9" type="ORF">SAPINGB_P001605</name>
</gene>
<comment type="similarity">
    <text evidence="1">Belongs to the tRNA-intron endonuclease family.</text>
</comment>
<dbReference type="RefSeq" id="XP_031852217.1">
    <property type="nucleotide sequence ID" value="XM_031996326.1"/>
</dbReference>
<dbReference type="GO" id="GO:0000379">
    <property type="term" value="P:tRNA-type intron splice site recognition and cleavage"/>
    <property type="evidence" value="ECO:0007669"/>
    <property type="project" value="TreeGrafter"/>
</dbReference>
<proteinExistence type="inferred from homology"/>
<dbReference type="Pfam" id="PF01974">
    <property type="entry name" value="tRNA_int_endo"/>
    <property type="match status" value="1"/>
</dbReference>
<evidence type="ECO:0000313" key="10">
    <source>
        <dbReference type="Proteomes" id="UP000398389"/>
    </source>
</evidence>
<evidence type="ECO:0000256" key="2">
    <source>
        <dbReference type="ARBA" id="ARBA00012573"/>
    </source>
</evidence>
<dbReference type="CDD" id="cd22363">
    <property type="entry name" value="tRNA-intron_lyase_C"/>
    <property type="match status" value="1"/>
</dbReference>
<protein>
    <recommendedName>
        <fullName evidence="2">tRNA-intron lyase</fullName>
        <ecNumber evidence="2">4.6.1.16</ecNumber>
    </recommendedName>
</protein>